<dbReference type="InterPro" id="IPR039422">
    <property type="entry name" value="MarR/SlyA-like"/>
</dbReference>
<dbReference type="InterPro" id="IPR036390">
    <property type="entry name" value="WH_DNA-bd_sf"/>
</dbReference>
<dbReference type="PRINTS" id="PR00598">
    <property type="entry name" value="HTHMARR"/>
</dbReference>
<evidence type="ECO:0000259" key="1">
    <source>
        <dbReference type="PROSITE" id="PS50995"/>
    </source>
</evidence>
<dbReference type="Proteomes" id="UP000502677">
    <property type="component" value="Chromosome"/>
</dbReference>
<dbReference type="PANTHER" id="PTHR33164">
    <property type="entry name" value="TRANSCRIPTIONAL REGULATOR, MARR FAMILY"/>
    <property type="match status" value="1"/>
</dbReference>
<dbReference type="GO" id="GO:0003700">
    <property type="term" value="F:DNA-binding transcription factor activity"/>
    <property type="evidence" value="ECO:0007669"/>
    <property type="project" value="InterPro"/>
</dbReference>
<dbReference type="SUPFAM" id="SSF46785">
    <property type="entry name" value="Winged helix' DNA-binding domain"/>
    <property type="match status" value="1"/>
</dbReference>
<gene>
    <name evidence="2" type="ORF">G7068_09275</name>
</gene>
<dbReference type="InterPro" id="IPR036388">
    <property type="entry name" value="WH-like_DNA-bd_sf"/>
</dbReference>
<keyword evidence="3" id="KW-1185">Reference proteome</keyword>
<dbReference type="GO" id="GO:0006950">
    <property type="term" value="P:response to stress"/>
    <property type="evidence" value="ECO:0007669"/>
    <property type="project" value="TreeGrafter"/>
</dbReference>
<accession>A0A6G7XK45</accession>
<sequence>MRMLEALAMSPDPLSVSALGEAIGVDQPRASRLVQQGVSRGLLVREADPEDARRTRIALTERGQHFTRGLRTDRREALRTALGGFTEQERSELARLLNKLADNWHG</sequence>
<dbReference type="AlphaFoldDB" id="A0A6G7XK45"/>
<dbReference type="PANTHER" id="PTHR33164:SF57">
    <property type="entry name" value="MARR-FAMILY TRANSCRIPTIONAL REGULATOR"/>
    <property type="match status" value="1"/>
</dbReference>
<dbReference type="KEGG" id="lvi:G7068_09275"/>
<dbReference type="Pfam" id="PF12802">
    <property type="entry name" value="MarR_2"/>
    <property type="match status" value="1"/>
</dbReference>
<dbReference type="Gene3D" id="1.10.10.10">
    <property type="entry name" value="Winged helix-like DNA-binding domain superfamily/Winged helix DNA-binding domain"/>
    <property type="match status" value="1"/>
</dbReference>
<protein>
    <submittedName>
        <fullName evidence="2">Winged helix-turn-helix transcriptional regulator</fullName>
    </submittedName>
</protein>
<organism evidence="2 3">
    <name type="scientific">Leucobacter viscericola</name>
    <dbReference type="NCBI Taxonomy" id="2714935"/>
    <lineage>
        <taxon>Bacteria</taxon>
        <taxon>Bacillati</taxon>
        <taxon>Actinomycetota</taxon>
        <taxon>Actinomycetes</taxon>
        <taxon>Micrococcales</taxon>
        <taxon>Microbacteriaceae</taxon>
        <taxon>Leucobacter</taxon>
    </lineage>
</organism>
<evidence type="ECO:0000313" key="3">
    <source>
        <dbReference type="Proteomes" id="UP000502677"/>
    </source>
</evidence>
<name>A0A6G7XK45_9MICO</name>
<dbReference type="EMBL" id="CP049863">
    <property type="protein sequence ID" value="QIK64799.1"/>
    <property type="molecule type" value="Genomic_DNA"/>
</dbReference>
<dbReference type="PROSITE" id="PS50995">
    <property type="entry name" value="HTH_MARR_2"/>
    <property type="match status" value="1"/>
</dbReference>
<dbReference type="InterPro" id="IPR000835">
    <property type="entry name" value="HTH_MarR-typ"/>
</dbReference>
<feature type="domain" description="HTH marR-type" evidence="1">
    <location>
        <begin position="1"/>
        <end position="102"/>
    </location>
</feature>
<reference evidence="2 3" key="1">
    <citation type="submission" date="2020-03" db="EMBL/GenBank/DDBJ databases">
        <title>Leucobacter sp. nov., isolated from beetles.</title>
        <authorList>
            <person name="Hyun D.-W."/>
            <person name="Bae J.-W."/>
        </authorList>
    </citation>
    <scope>NUCLEOTIDE SEQUENCE [LARGE SCALE GENOMIC DNA]</scope>
    <source>
        <strain evidence="2 3">HDW9C</strain>
    </source>
</reference>
<evidence type="ECO:0000313" key="2">
    <source>
        <dbReference type="EMBL" id="QIK64799.1"/>
    </source>
</evidence>
<proteinExistence type="predicted"/>
<dbReference type="SMART" id="SM00347">
    <property type="entry name" value="HTH_MARR"/>
    <property type="match status" value="1"/>
</dbReference>